<dbReference type="Proteomes" id="UP000254079">
    <property type="component" value="Unassembled WGS sequence"/>
</dbReference>
<evidence type="ECO:0000256" key="2">
    <source>
        <dbReference type="ARBA" id="ARBA00022670"/>
    </source>
</evidence>
<dbReference type="Pfam" id="PF00877">
    <property type="entry name" value="NLPC_P60"/>
    <property type="match status" value="1"/>
</dbReference>
<dbReference type="InterPro" id="IPR000064">
    <property type="entry name" value="NLP_P60_dom"/>
</dbReference>
<comment type="similarity">
    <text evidence="1">Belongs to the peptidase C40 family.</text>
</comment>
<evidence type="ECO:0000256" key="1">
    <source>
        <dbReference type="ARBA" id="ARBA00007074"/>
    </source>
</evidence>
<proteinExistence type="inferred from homology"/>
<accession>A0A376UBW0</accession>
<keyword evidence="5" id="KW-0812">Transmembrane</keyword>
<feature type="transmembrane region" description="Helical" evidence="5">
    <location>
        <begin position="189"/>
        <end position="214"/>
    </location>
</feature>
<evidence type="ECO:0000256" key="4">
    <source>
        <dbReference type="ARBA" id="ARBA00022807"/>
    </source>
</evidence>
<dbReference type="SUPFAM" id="SSF54001">
    <property type="entry name" value="Cysteine proteinases"/>
    <property type="match status" value="1"/>
</dbReference>
<name>A0A376UBW0_ECOLX</name>
<dbReference type="AlphaFoldDB" id="A0A376UBW0"/>
<keyword evidence="2" id="KW-0645">Protease</keyword>
<dbReference type="Gene3D" id="3.90.1720.10">
    <property type="entry name" value="endopeptidase domain like (from Nostoc punctiforme)"/>
    <property type="match status" value="1"/>
</dbReference>
<gene>
    <name evidence="7" type="ORF">NCTC8622_05953</name>
</gene>
<protein>
    <submittedName>
        <fullName evidence="7">Putative tail assembly protein</fullName>
    </submittedName>
</protein>
<keyword evidence="3" id="KW-0378">Hydrolase</keyword>
<dbReference type="Pfam" id="PF06805">
    <property type="entry name" value="Lambda_tail_I"/>
    <property type="match status" value="1"/>
</dbReference>
<evidence type="ECO:0000313" key="7">
    <source>
        <dbReference type="EMBL" id="STI86817.1"/>
    </source>
</evidence>
<organism evidence="7 8">
    <name type="scientific">Escherichia coli</name>
    <dbReference type="NCBI Taxonomy" id="562"/>
    <lineage>
        <taxon>Bacteria</taxon>
        <taxon>Pseudomonadati</taxon>
        <taxon>Pseudomonadota</taxon>
        <taxon>Gammaproteobacteria</taxon>
        <taxon>Enterobacterales</taxon>
        <taxon>Enterobacteriaceae</taxon>
        <taxon>Escherichia</taxon>
    </lineage>
</organism>
<evidence type="ECO:0000313" key="8">
    <source>
        <dbReference type="Proteomes" id="UP000254079"/>
    </source>
</evidence>
<evidence type="ECO:0000259" key="6">
    <source>
        <dbReference type="Pfam" id="PF00877"/>
    </source>
</evidence>
<sequence length="284" mass="30508">MEATGFYRISLPSAQPGDILLCCFGASVANHAAIYCGNGELLHHLPEQLSKRERYSEKWQRTNAFSLASPPLARICLHGDLQRFGRRLSLYVNTAAEAIRALSMQMPGFRRQMNEGWYQIRIRGEDTAPEAVYARLHEQLGEGTVIHIVPRLAGAGKGGLQIVLGAAAIVGSFFTAGATMALWGSALAAGGFSATTMLFSLGASMILGGVAQMLAPKAKTPEYRATDNGKQNTYFSSLDNMIAQGNPMPVPYGEMLVGSRRISQDISTRDEGGDGKVVVIGRQG</sequence>
<evidence type="ECO:0000256" key="5">
    <source>
        <dbReference type="SAM" id="Phobius"/>
    </source>
</evidence>
<evidence type="ECO:0000256" key="3">
    <source>
        <dbReference type="ARBA" id="ARBA00022801"/>
    </source>
</evidence>
<dbReference type="EMBL" id="UGCP01000002">
    <property type="protein sequence ID" value="STI86817.1"/>
    <property type="molecule type" value="Genomic_DNA"/>
</dbReference>
<feature type="transmembrane region" description="Helical" evidence="5">
    <location>
        <begin position="160"/>
        <end position="183"/>
    </location>
</feature>
<dbReference type="GO" id="GO:0008234">
    <property type="term" value="F:cysteine-type peptidase activity"/>
    <property type="evidence" value="ECO:0007669"/>
    <property type="project" value="UniProtKB-KW"/>
</dbReference>
<keyword evidence="5" id="KW-0472">Membrane</keyword>
<feature type="domain" description="NlpC/P60" evidence="6">
    <location>
        <begin position="7"/>
        <end position="61"/>
    </location>
</feature>
<keyword evidence="4" id="KW-0788">Thiol protease</keyword>
<keyword evidence="5" id="KW-1133">Transmembrane helix</keyword>
<dbReference type="InterPro" id="IPR010654">
    <property type="entry name" value="Phage_lambda_tail_I"/>
</dbReference>
<dbReference type="InterPro" id="IPR038765">
    <property type="entry name" value="Papain-like_cys_pep_sf"/>
</dbReference>
<dbReference type="GO" id="GO:0006508">
    <property type="term" value="P:proteolysis"/>
    <property type="evidence" value="ECO:0007669"/>
    <property type="project" value="UniProtKB-KW"/>
</dbReference>
<reference evidence="7 8" key="1">
    <citation type="submission" date="2018-06" db="EMBL/GenBank/DDBJ databases">
        <authorList>
            <consortium name="Pathogen Informatics"/>
            <person name="Doyle S."/>
        </authorList>
    </citation>
    <scope>NUCLEOTIDE SEQUENCE [LARGE SCALE GENOMIC DNA]</scope>
    <source>
        <strain evidence="7 8">NCTC8622</strain>
    </source>
</reference>